<keyword evidence="2" id="KW-1185">Reference proteome</keyword>
<evidence type="ECO:0000313" key="2">
    <source>
        <dbReference type="Proteomes" id="UP000887566"/>
    </source>
</evidence>
<accession>A0A914XQ56</accession>
<dbReference type="WBParaSite" id="PSAMB.scaffold967size37935.g10086.t1">
    <property type="protein sequence ID" value="PSAMB.scaffold967size37935.g10086.t1"/>
    <property type="gene ID" value="PSAMB.scaffold967size37935.g10086"/>
</dbReference>
<name>A0A914XQ56_9BILA</name>
<proteinExistence type="predicted"/>
<organism evidence="2 3">
    <name type="scientific">Plectus sambesii</name>
    <dbReference type="NCBI Taxonomy" id="2011161"/>
    <lineage>
        <taxon>Eukaryota</taxon>
        <taxon>Metazoa</taxon>
        <taxon>Ecdysozoa</taxon>
        <taxon>Nematoda</taxon>
        <taxon>Chromadorea</taxon>
        <taxon>Plectida</taxon>
        <taxon>Plectina</taxon>
        <taxon>Plectoidea</taxon>
        <taxon>Plectidae</taxon>
        <taxon>Plectus</taxon>
    </lineage>
</organism>
<sequence length="148" mass="16744">MGGPAMRFSCDEAKAQSIGASGQAQTPDSHPPTSWHWRYWMADGDFRTRRRMKRAAATNCPSCRRRPPPSPLKPIDNADRPVRRRALFRSPRCQLLQPLLIATTVGRRTNACDAMRRRRKADVAVFERKSLVGDFGRGLSQEILIAKQ</sequence>
<dbReference type="AlphaFoldDB" id="A0A914XQ56"/>
<dbReference type="Proteomes" id="UP000887566">
    <property type="component" value="Unplaced"/>
</dbReference>
<feature type="region of interest" description="Disordered" evidence="1">
    <location>
        <begin position="1"/>
        <end position="35"/>
    </location>
</feature>
<reference evidence="3" key="1">
    <citation type="submission" date="2022-11" db="UniProtKB">
        <authorList>
            <consortium name="WormBaseParasite"/>
        </authorList>
    </citation>
    <scope>IDENTIFICATION</scope>
</reference>
<feature type="region of interest" description="Disordered" evidence="1">
    <location>
        <begin position="54"/>
        <end position="80"/>
    </location>
</feature>
<feature type="compositionally biased region" description="Polar residues" evidence="1">
    <location>
        <begin position="18"/>
        <end position="32"/>
    </location>
</feature>
<protein>
    <submittedName>
        <fullName evidence="3">Uncharacterized protein</fullName>
    </submittedName>
</protein>
<evidence type="ECO:0000313" key="3">
    <source>
        <dbReference type="WBParaSite" id="PSAMB.scaffold967size37935.g10086.t1"/>
    </source>
</evidence>
<evidence type="ECO:0000256" key="1">
    <source>
        <dbReference type="SAM" id="MobiDB-lite"/>
    </source>
</evidence>